<dbReference type="AlphaFoldDB" id="A0A1R4B3M6"/>
<keyword evidence="1" id="KW-0808">Transferase</keyword>
<accession>A0A1R4B3M6</accession>
<dbReference type="SUPFAM" id="SSF51161">
    <property type="entry name" value="Trimeric LpxA-like enzymes"/>
    <property type="match status" value="1"/>
</dbReference>
<gene>
    <name evidence="1" type="primary">cysE_1</name>
    <name evidence="1" type="ORF">VPAL9027_01485</name>
</gene>
<dbReference type="RefSeq" id="WP_077313802.1">
    <property type="nucleotide sequence ID" value="NZ_AP024887.1"/>
</dbReference>
<dbReference type="Proteomes" id="UP000189475">
    <property type="component" value="Unassembled WGS sequence"/>
</dbReference>
<dbReference type="InterPro" id="IPR011004">
    <property type="entry name" value="Trimer_LpxA-like_sf"/>
</dbReference>
<dbReference type="GO" id="GO:0009001">
    <property type="term" value="F:serine O-acetyltransferase activity"/>
    <property type="evidence" value="ECO:0007669"/>
    <property type="project" value="UniProtKB-EC"/>
</dbReference>
<evidence type="ECO:0000313" key="2">
    <source>
        <dbReference type="Proteomes" id="UP000189475"/>
    </source>
</evidence>
<protein>
    <submittedName>
        <fullName evidence="1">Serine acetyltransferase</fullName>
        <ecNumber evidence="1">2.3.1.30</ecNumber>
    </submittedName>
</protein>
<dbReference type="InterPro" id="IPR001451">
    <property type="entry name" value="Hexapep"/>
</dbReference>
<keyword evidence="1" id="KW-0012">Acyltransferase</keyword>
<name>A0A1R4B3M6_9VIBR</name>
<dbReference type="EC" id="2.3.1.30" evidence="1"/>
<dbReference type="OrthoDB" id="7058950at2"/>
<dbReference type="Gene3D" id="2.160.10.10">
    <property type="entry name" value="Hexapeptide repeat proteins"/>
    <property type="match status" value="1"/>
</dbReference>
<dbReference type="PANTHER" id="PTHR42811">
    <property type="entry name" value="SERINE ACETYLTRANSFERASE"/>
    <property type="match status" value="1"/>
</dbReference>
<dbReference type="EMBL" id="FUFT01000003">
    <property type="protein sequence ID" value="SJL83517.1"/>
    <property type="molecule type" value="Genomic_DNA"/>
</dbReference>
<evidence type="ECO:0000313" key="1">
    <source>
        <dbReference type="EMBL" id="SJL83517.1"/>
    </source>
</evidence>
<dbReference type="STRING" id="1918946.VPAL9027_01485"/>
<proteinExistence type="predicted"/>
<reference evidence="1 2" key="1">
    <citation type="submission" date="2017-02" db="EMBL/GenBank/DDBJ databases">
        <authorList>
            <person name="Peterson S.W."/>
        </authorList>
    </citation>
    <scope>NUCLEOTIDE SEQUENCE [LARGE SCALE GENOMIC DNA]</scope>
    <source>
        <strain evidence="1 2">CECT 9027</strain>
    </source>
</reference>
<keyword evidence="2" id="KW-1185">Reference proteome</keyword>
<sequence length="157" mass="17310">MSLIYKLKALIGKILFNVKIEDELYRYIGLYQRKHVIISRILEKRFSLKYGCYISRKANIGKNISFRHPVGVVIGEGVEIADNAVIYQNVTIGAAKSGDALKGFYPKIGHNTTIFSGAVIVGNINIGANCIIGANTVLNKDLKSNSVYTINSKDESQ</sequence>
<dbReference type="Pfam" id="PF00132">
    <property type="entry name" value="Hexapep"/>
    <property type="match status" value="1"/>
</dbReference>
<organism evidence="1 2">
    <name type="scientific">Vibrio palustris</name>
    <dbReference type="NCBI Taxonomy" id="1918946"/>
    <lineage>
        <taxon>Bacteria</taxon>
        <taxon>Pseudomonadati</taxon>
        <taxon>Pseudomonadota</taxon>
        <taxon>Gammaproteobacteria</taxon>
        <taxon>Vibrionales</taxon>
        <taxon>Vibrionaceae</taxon>
        <taxon>Vibrio</taxon>
    </lineage>
</organism>